<evidence type="ECO:0000313" key="3">
    <source>
        <dbReference type="Proteomes" id="UP001172102"/>
    </source>
</evidence>
<protein>
    <submittedName>
        <fullName evidence="2">Uncharacterized protein</fullName>
    </submittedName>
</protein>
<feature type="region of interest" description="Disordered" evidence="1">
    <location>
        <begin position="77"/>
        <end position="111"/>
    </location>
</feature>
<accession>A0AA40A3A5</accession>
<reference evidence="2" key="1">
    <citation type="submission" date="2023-06" db="EMBL/GenBank/DDBJ databases">
        <title>Genome-scale phylogeny and comparative genomics of the fungal order Sordariales.</title>
        <authorList>
            <consortium name="Lawrence Berkeley National Laboratory"/>
            <person name="Hensen N."/>
            <person name="Bonometti L."/>
            <person name="Westerberg I."/>
            <person name="Brannstrom I.O."/>
            <person name="Guillou S."/>
            <person name="Cros-Aarteil S."/>
            <person name="Calhoun S."/>
            <person name="Haridas S."/>
            <person name="Kuo A."/>
            <person name="Mondo S."/>
            <person name="Pangilinan J."/>
            <person name="Riley R."/>
            <person name="Labutti K."/>
            <person name="Andreopoulos B."/>
            <person name="Lipzen A."/>
            <person name="Chen C."/>
            <person name="Yanf M."/>
            <person name="Daum C."/>
            <person name="Ng V."/>
            <person name="Clum A."/>
            <person name="Steindorff A."/>
            <person name="Ohm R."/>
            <person name="Martin F."/>
            <person name="Silar P."/>
            <person name="Natvig D."/>
            <person name="Lalanne C."/>
            <person name="Gautier V."/>
            <person name="Ament-Velasquez S.L."/>
            <person name="Kruys A."/>
            <person name="Hutchinson M.I."/>
            <person name="Powell A.J."/>
            <person name="Barry K."/>
            <person name="Miller A.N."/>
            <person name="Grigoriev I.V."/>
            <person name="Debuchy R."/>
            <person name="Gladieux P."/>
            <person name="Thoren M.H."/>
            <person name="Johannesson H."/>
        </authorList>
    </citation>
    <scope>NUCLEOTIDE SEQUENCE</scope>
    <source>
        <strain evidence="2">SMH4607-1</strain>
    </source>
</reference>
<dbReference type="Proteomes" id="UP001172102">
    <property type="component" value="Unassembled WGS sequence"/>
</dbReference>
<proteinExistence type="predicted"/>
<dbReference type="AlphaFoldDB" id="A0AA40A3A5"/>
<name>A0AA40A3A5_9PEZI</name>
<feature type="compositionally biased region" description="Basic and acidic residues" evidence="1">
    <location>
        <begin position="77"/>
        <end position="102"/>
    </location>
</feature>
<evidence type="ECO:0000313" key="2">
    <source>
        <dbReference type="EMBL" id="KAK0708521.1"/>
    </source>
</evidence>
<comment type="caution">
    <text evidence="2">The sequence shown here is derived from an EMBL/GenBank/DDBJ whole genome shotgun (WGS) entry which is preliminary data.</text>
</comment>
<gene>
    <name evidence="2" type="ORF">B0H67DRAFT_342005</name>
</gene>
<dbReference type="EMBL" id="JAUKUA010000006">
    <property type="protein sequence ID" value="KAK0708521.1"/>
    <property type="molecule type" value="Genomic_DNA"/>
</dbReference>
<keyword evidence="3" id="KW-1185">Reference proteome</keyword>
<sequence>MHDQSSFLVRHREREDFGSLSREAYNGFLSVFVRISRAALDCPPFCGAHSLALYRHFSATLSIGPSMLPARHATLDRMSRQAAKERQAATDTKRRPRSDRYQPDSPPPVDHLVTGVPFCSIDRAPHSPEVRHWPNQGAISTITNRSRDFVRRSHWGTVSVVFSGDGDSTNSTNSTRSTWPCRAEAHLYYFAALLYRWGGQSPSLCEPTGLEACGRGGTEAGCVTIALTGLNPGSPTAKQPTTSREVKALPLCPTSST</sequence>
<organism evidence="2 3">
    <name type="scientific">Lasiosphaeris hirsuta</name>
    <dbReference type="NCBI Taxonomy" id="260670"/>
    <lineage>
        <taxon>Eukaryota</taxon>
        <taxon>Fungi</taxon>
        <taxon>Dikarya</taxon>
        <taxon>Ascomycota</taxon>
        <taxon>Pezizomycotina</taxon>
        <taxon>Sordariomycetes</taxon>
        <taxon>Sordariomycetidae</taxon>
        <taxon>Sordariales</taxon>
        <taxon>Lasiosphaeriaceae</taxon>
        <taxon>Lasiosphaeris</taxon>
    </lineage>
</organism>
<evidence type="ECO:0000256" key="1">
    <source>
        <dbReference type="SAM" id="MobiDB-lite"/>
    </source>
</evidence>